<gene>
    <name evidence="1" type="ORF">NPIL_479561</name>
</gene>
<dbReference type="Proteomes" id="UP000887013">
    <property type="component" value="Unassembled WGS sequence"/>
</dbReference>
<reference evidence="1" key="1">
    <citation type="submission" date="2020-08" db="EMBL/GenBank/DDBJ databases">
        <title>Multicomponent nature underlies the extraordinary mechanical properties of spider dragline silk.</title>
        <authorList>
            <person name="Kono N."/>
            <person name="Nakamura H."/>
            <person name="Mori M."/>
            <person name="Yoshida Y."/>
            <person name="Ohtoshi R."/>
            <person name="Malay A.D."/>
            <person name="Moran D.A.P."/>
            <person name="Tomita M."/>
            <person name="Numata K."/>
            <person name="Arakawa K."/>
        </authorList>
    </citation>
    <scope>NUCLEOTIDE SEQUENCE</scope>
</reference>
<dbReference type="AlphaFoldDB" id="A0A8X6UI52"/>
<name>A0A8X6UI52_NEPPI</name>
<proteinExistence type="predicted"/>
<sequence length="95" mass="10584">MRKCFGDIPEETVPERNCGGDASGKAWWMDKGSPGGVRRGLRSHKKLERFYQKDCQESSRAIGESWSFTGVKDTCSGGARVHIVGLTSIFVIYRN</sequence>
<organism evidence="1 2">
    <name type="scientific">Nephila pilipes</name>
    <name type="common">Giant wood spider</name>
    <name type="synonym">Nephila maculata</name>
    <dbReference type="NCBI Taxonomy" id="299642"/>
    <lineage>
        <taxon>Eukaryota</taxon>
        <taxon>Metazoa</taxon>
        <taxon>Ecdysozoa</taxon>
        <taxon>Arthropoda</taxon>
        <taxon>Chelicerata</taxon>
        <taxon>Arachnida</taxon>
        <taxon>Araneae</taxon>
        <taxon>Araneomorphae</taxon>
        <taxon>Entelegynae</taxon>
        <taxon>Araneoidea</taxon>
        <taxon>Nephilidae</taxon>
        <taxon>Nephila</taxon>
    </lineage>
</organism>
<dbReference type="EMBL" id="BMAW01030632">
    <property type="protein sequence ID" value="GFU17359.1"/>
    <property type="molecule type" value="Genomic_DNA"/>
</dbReference>
<evidence type="ECO:0000313" key="2">
    <source>
        <dbReference type="Proteomes" id="UP000887013"/>
    </source>
</evidence>
<protein>
    <submittedName>
        <fullName evidence="1">Uncharacterized protein</fullName>
    </submittedName>
</protein>
<evidence type="ECO:0000313" key="1">
    <source>
        <dbReference type="EMBL" id="GFU17359.1"/>
    </source>
</evidence>
<comment type="caution">
    <text evidence="1">The sequence shown here is derived from an EMBL/GenBank/DDBJ whole genome shotgun (WGS) entry which is preliminary data.</text>
</comment>
<accession>A0A8X6UI52</accession>
<keyword evidence="2" id="KW-1185">Reference proteome</keyword>